<protein>
    <recommendedName>
        <fullName evidence="4 11">Phosphoinositide phospholipase C</fullName>
        <ecNumber evidence="4 11">3.1.4.11</ecNumber>
    </recommendedName>
</protein>
<dbReference type="GO" id="GO:0006950">
    <property type="term" value="P:response to stress"/>
    <property type="evidence" value="ECO:0007669"/>
    <property type="project" value="UniProtKB-ARBA"/>
</dbReference>
<evidence type="ECO:0000256" key="1">
    <source>
        <dbReference type="ARBA" id="ARBA00001195"/>
    </source>
</evidence>
<evidence type="ECO:0000256" key="6">
    <source>
        <dbReference type="ARBA" id="ARBA00022801"/>
    </source>
</evidence>
<sequence length="592" mass="67704">MSKQTYRVCFCFRRRFKLAVAEAPEEIKALFDRYSENGLMTVDHLRRFLVEIQKQENATTEDAQAIFDQLHELKHLNVFHRRGLNLEAFFKYLFGDVNLPIDVKRGVHHDMTAPLSHYFIYTGHNSYLTGNQLSSDCSDVPIINALKRGVRVIELDIWPNSTKDNVDVLHGRTLTTPVELIKCLRSIKEHAFSASEYPVVITLEDHLTPDLQAKVAEMITQTFGDILFSPGSECLKEFPSPESLKKRIIISTKPPKEYLEAREIKERENDSQSGKAAPDEEAWGKEISDLKSSIRSEDKNVLDEDNNDDEDLPEGESKSQHIIAPEYKHLIAIHAGKPKGGIEECLKVDPDKVRRLSLSEQQLEKAAETHGKEIVRFTQRNILRVYPKGIRVDSSNYNPMIGWMHGAQMVAFNMQGYGRSLWLMHGMFKANGGCGYVKKPDFLLKCDPHGGIFDPRAKLPVKTTLKVKVYMGEGWYYDFHRTHFDAFSPPDFYARVGIAGVPADSIMKKTKTLEDNWIPVWNEEFEFPLTVPELALLRIEVHEYDMSEKDDFGGQTCLPVSELRKGIRAIPLHDNKGVKYNSVKLLMRFDFV</sequence>
<dbReference type="GO" id="GO:0004435">
    <property type="term" value="F:phosphatidylinositol-4,5-bisphosphate phospholipase C activity"/>
    <property type="evidence" value="ECO:0000318"/>
    <property type="project" value="GO_Central"/>
</dbReference>
<comment type="cofactor">
    <cofactor evidence="2">
        <name>Ca(2+)</name>
        <dbReference type="ChEBI" id="CHEBI:29108"/>
    </cofactor>
</comment>
<dbReference type="OMA" id="NCQLHVE"/>
<dbReference type="PANTHER" id="PTHR10336">
    <property type="entry name" value="PHOSPHOINOSITIDE-SPECIFIC PHOSPHOLIPASE C FAMILY PROTEIN"/>
    <property type="match status" value="1"/>
</dbReference>
<comment type="subcellular location">
    <subcellularLocation>
        <location evidence="3">Cell membrane</location>
        <topology evidence="3">Peripheral membrane protein</topology>
    </subcellularLocation>
</comment>
<evidence type="ECO:0000256" key="3">
    <source>
        <dbReference type="ARBA" id="ARBA00004202"/>
    </source>
</evidence>
<dbReference type="Gene3D" id="3.20.20.190">
    <property type="entry name" value="Phosphatidylinositol (PI) phosphodiesterase"/>
    <property type="match status" value="1"/>
</dbReference>
<organism evidence="15 16">
    <name type="scientific">Manihot esculenta</name>
    <name type="common">Cassava</name>
    <name type="synonym">Jatropha manihot</name>
    <dbReference type="NCBI Taxonomy" id="3983"/>
    <lineage>
        <taxon>Eukaryota</taxon>
        <taxon>Viridiplantae</taxon>
        <taxon>Streptophyta</taxon>
        <taxon>Embryophyta</taxon>
        <taxon>Tracheophyta</taxon>
        <taxon>Spermatophyta</taxon>
        <taxon>Magnoliopsida</taxon>
        <taxon>eudicotyledons</taxon>
        <taxon>Gunneridae</taxon>
        <taxon>Pentapetalae</taxon>
        <taxon>rosids</taxon>
        <taxon>fabids</taxon>
        <taxon>Malpighiales</taxon>
        <taxon>Euphorbiaceae</taxon>
        <taxon>Crotonoideae</taxon>
        <taxon>Manihoteae</taxon>
        <taxon>Manihot</taxon>
    </lineage>
</organism>
<dbReference type="EMBL" id="CM004396">
    <property type="protein sequence ID" value="OAY38413.1"/>
    <property type="molecule type" value="Genomic_DNA"/>
</dbReference>
<dbReference type="GO" id="GO:0048015">
    <property type="term" value="P:phosphatidylinositol-mediated signaling"/>
    <property type="evidence" value="ECO:0000318"/>
    <property type="project" value="GO_Central"/>
</dbReference>
<feature type="region of interest" description="Disordered" evidence="12">
    <location>
        <begin position="262"/>
        <end position="318"/>
    </location>
</feature>
<dbReference type="InterPro" id="IPR001711">
    <property type="entry name" value="PLipase_C_Pinositol-sp_Y"/>
</dbReference>
<dbReference type="Gene3D" id="2.60.40.150">
    <property type="entry name" value="C2 domain"/>
    <property type="match status" value="1"/>
</dbReference>
<gene>
    <name evidence="15" type="ORF">MANES_10G012700v8</name>
</gene>
<dbReference type="GO" id="GO:0051209">
    <property type="term" value="P:release of sequestered calcium ion into cytosol"/>
    <property type="evidence" value="ECO:0000318"/>
    <property type="project" value="GO_Central"/>
</dbReference>
<dbReference type="Pfam" id="PF00387">
    <property type="entry name" value="PI-PLC-Y"/>
    <property type="match status" value="1"/>
</dbReference>
<dbReference type="Pfam" id="PF09279">
    <property type="entry name" value="EF-hand_like"/>
    <property type="match status" value="1"/>
</dbReference>
<dbReference type="InterPro" id="IPR015359">
    <property type="entry name" value="PLC_EF-hand-like"/>
</dbReference>
<dbReference type="AlphaFoldDB" id="A0A2C9V2F9"/>
<keyword evidence="5" id="KW-1003">Cell membrane</keyword>
<keyword evidence="10" id="KW-0807">Transducer</keyword>
<dbReference type="SUPFAM" id="SSF47473">
    <property type="entry name" value="EF-hand"/>
    <property type="match status" value="1"/>
</dbReference>
<dbReference type="InterPro" id="IPR001192">
    <property type="entry name" value="PI-PLC_fam"/>
</dbReference>
<dbReference type="Proteomes" id="UP000091857">
    <property type="component" value="Chromosome 10"/>
</dbReference>
<evidence type="ECO:0000256" key="12">
    <source>
        <dbReference type="SAM" id="MobiDB-lite"/>
    </source>
</evidence>
<keyword evidence="6 11" id="KW-0378">Hydrolase</keyword>
<dbReference type="InterPro" id="IPR000008">
    <property type="entry name" value="C2_dom"/>
</dbReference>
<proteinExistence type="predicted"/>
<dbReference type="Gramene" id="Manes.10G012700.1.v8.1">
    <property type="protein sequence ID" value="Manes.10G012700.1.v8.1.CDS"/>
    <property type="gene ID" value="Manes.10G012700.v8.1"/>
</dbReference>
<feature type="domain" description="C2" evidence="13">
    <location>
        <begin position="444"/>
        <end position="574"/>
    </location>
</feature>
<evidence type="ECO:0000259" key="14">
    <source>
        <dbReference type="PROSITE" id="PS50008"/>
    </source>
</evidence>
<dbReference type="Pfam" id="PF00168">
    <property type="entry name" value="C2"/>
    <property type="match status" value="1"/>
</dbReference>
<dbReference type="SMART" id="SM00148">
    <property type="entry name" value="PLCXc"/>
    <property type="match status" value="1"/>
</dbReference>
<comment type="caution">
    <text evidence="15">The sequence shown here is derived from an EMBL/GenBank/DDBJ whole genome shotgun (WGS) entry which is preliminary data.</text>
</comment>
<keyword evidence="9" id="KW-0472">Membrane</keyword>
<keyword evidence="7 11" id="KW-0442">Lipid degradation</keyword>
<reference evidence="16" key="1">
    <citation type="journal article" date="2016" name="Nat. Biotechnol.">
        <title>Sequencing wild and cultivated cassava and related species reveals extensive interspecific hybridization and genetic diversity.</title>
        <authorList>
            <person name="Bredeson J.V."/>
            <person name="Lyons J.B."/>
            <person name="Prochnik S.E."/>
            <person name="Wu G.A."/>
            <person name="Ha C.M."/>
            <person name="Edsinger-Gonzales E."/>
            <person name="Grimwood J."/>
            <person name="Schmutz J."/>
            <person name="Rabbi I.Y."/>
            <person name="Egesi C."/>
            <person name="Nauluvula P."/>
            <person name="Lebot V."/>
            <person name="Ndunguru J."/>
            <person name="Mkamilo G."/>
            <person name="Bart R.S."/>
            <person name="Setter T.L."/>
            <person name="Gleadow R.M."/>
            <person name="Kulakow P."/>
            <person name="Ferguson M.E."/>
            <person name="Rounsley S."/>
            <person name="Rokhsar D.S."/>
        </authorList>
    </citation>
    <scope>NUCLEOTIDE SEQUENCE [LARGE SCALE GENOMIC DNA]</scope>
    <source>
        <strain evidence="16">cv. AM560-2</strain>
    </source>
</reference>
<evidence type="ECO:0000313" key="16">
    <source>
        <dbReference type="Proteomes" id="UP000091857"/>
    </source>
</evidence>
<dbReference type="InterPro" id="IPR017946">
    <property type="entry name" value="PLC-like_Pdiesterase_TIM-brl"/>
</dbReference>
<keyword evidence="16" id="KW-1185">Reference proteome</keyword>
<evidence type="ECO:0000256" key="4">
    <source>
        <dbReference type="ARBA" id="ARBA00012368"/>
    </source>
</evidence>
<dbReference type="EC" id="3.1.4.11" evidence="4 11"/>
<feature type="domain" description="PI-PLC Y-box" evidence="14">
    <location>
        <begin position="357"/>
        <end position="443"/>
    </location>
</feature>
<evidence type="ECO:0000259" key="13">
    <source>
        <dbReference type="PROSITE" id="PS50004"/>
    </source>
</evidence>
<dbReference type="PROSITE" id="PS50008">
    <property type="entry name" value="PIPLC_Y_DOMAIN"/>
    <property type="match status" value="1"/>
</dbReference>
<evidence type="ECO:0000256" key="11">
    <source>
        <dbReference type="RuleBase" id="RU361133"/>
    </source>
</evidence>
<dbReference type="InterPro" id="IPR011992">
    <property type="entry name" value="EF-hand-dom_pair"/>
</dbReference>
<evidence type="ECO:0000256" key="2">
    <source>
        <dbReference type="ARBA" id="ARBA00001913"/>
    </source>
</evidence>
<dbReference type="SUPFAM" id="SSF49562">
    <property type="entry name" value="C2 domain (Calcium/lipid-binding domain, CaLB)"/>
    <property type="match status" value="1"/>
</dbReference>
<evidence type="ECO:0000256" key="8">
    <source>
        <dbReference type="ARBA" id="ARBA00023098"/>
    </source>
</evidence>
<evidence type="ECO:0000256" key="7">
    <source>
        <dbReference type="ARBA" id="ARBA00022963"/>
    </source>
</evidence>
<name>A0A2C9V2F9_MANES</name>
<dbReference type="InterPro" id="IPR035892">
    <property type="entry name" value="C2_domain_sf"/>
</dbReference>
<dbReference type="CDD" id="cd00275">
    <property type="entry name" value="C2_PLC_like"/>
    <property type="match status" value="1"/>
</dbReference>
<dbReference type="PANTHER" id="PTHR10336:SF154">
    <property type="entry name" value="PHOSPHOINOSITIDE PHOSPHOLIPASE C 2"/>
    <property type="match status" value="1"/>
</dbReference>
<dbReference type="OrthoDB" id="269822at2759"/>
<evidence type="ECO:0000256" key="10">
    <source>
        <dbReference type="ARBA" id="ARBA00023224"/>
    </source>
</evidence>
<dbReference type="InterPro" id="IPR000909">
    <property type="entry name" value="PLipase_C_PInositol-sp_X_dom"/>
</dbReference>
<dbReference type="Gene3D" id="1.10.238.10">
    <property type="entry name" value="EF-hand"/>
    <property type="match status" value="1"/>
</dbReference>
<keyword evidence="8 11" id="KW-0443">Lipid metabolism</keyword>
<dbReference type="SUPFAM" id="SSF51695">
    <property type="entry name" value="PLC-like phosphodiesterases"/>
    <property type="match status" value="1"/>
</dbReference>
<comment type="catalytic activity">
    <reaction evidence="1 11">
        <text>a 1,2-diacyl-sn-glycero-3-phospho-(1D-myo-inositol-4,5-bisphosphate) + H2O = 1D-myo-inositol 1,4,5-trisphosphate + a 1,2-diacyl-sn-glycerol + H(+)</text>
        <dbReference type="Rhea" id="RHEA:33179"/>
        <dbReference type="ChEBI" id="CHEBI:15377"/>
        <dbReference type="ChEBI" id="CHEBI:15378"/>
        <dbReference type="ChEBI" id="CHEBI:17815"/>
        <dbReference type="ChEBI" id="CHEBI:58456"/>
        <dbReference type="ChEBI" id="CHEBI:203600"/>
        <dbReference type="EC" id="3.1.4.11"/>
    </reaction>
</comment>
<feature type="compositionally biased region" description="Basic and acidic residues" evidence="12">
    <location>
        <begin position="282"/>
        <end position="302"/>
    </location>
</feature>
<dbReference type="SMART" id="SM00149">
    <property type="entry name" value="PLCYc"/>
    <property type="match status" value="1"/>
</dbReference>
<evidence type="ECO:0000256" key="5">
    <source>
        <dbReference type="ARBA" id="ARBA00022475"/>
    </source>
</evidence>
<dbReference type="PROSITE" id="PS50007">
    <property type="entry name" value="PIPLC_X_DOMAIN"/>
    <property type="match status" value="1"/>
</dbReference>
<dbReference type="PROSITE" id="PS50004">
    <property type="entry name" value="C2"/>
    <property type="match status" value="1"/>
</dbReference>
<accession>A0A2C9V2F9</accession>
<dbReference type="STRING" id="3983.A0A2C9V2F9"/>
<evidence type="ECO:0000256" key="9">
    <source>
        <dbReference type="ARBA" id="ARBA00023136"/>
    </source>
</evidence>
<evidence type="ECO:0000313" key="15">
    <source>
        <dbReference type="EMBL" id="OAY38413.1"/>
    </source>
</evidence>
<dbReference type="CDD" id="cd08599">
    <property type="entry name" value="PI-PLCc_plant"/>
    <property type="match status" value="1"/>
</dbReference>
<feature type="compositionally biased region" description="Acidic residues" evidence="12">
    <location>
        <begin position="303"/>
        <end position="314"/>
    </location>
</feature>
<dbReference type="FunFam" id="2.60.40.150:FF:000060">
    <property type="entry name" value="Phosphoinositide phospholipase C"/>
    <property type="match status" value="1"/>
</dbReference>
<dbReference type="Pfam" id="PF00388">
    <property type="entry name" value="PI-PLC-X"/>
    <property type="match status" value="1"/>
</dbReference>
<dbReference type="PRINTS" id="PR00390">
    <property type="entry name" value="PHPHLIPASEC"/>
</dbReference>
<dbReference type="GO" id="GO:0016042">
    <property type="term" value="P:lipid catabolic process"/>
    <property type="evidence" value="ECO:0007669"/>
    <property type="project" value="UniProtKB-KW"/>
</dbReference>
<dbReference type="SMART" id="SM00239">
    <property type="entry name" value="C2"/>
    <property type="match status" value="1"/>
</dbReference>
<dbReference type="GO" id="GO:0005886">
    <property type="term" value="C:plasma membrane"/>
    <property type="evidence" value="ECO:0000318"/>
    <property type="project" value="GO_Central"/>
</dbReference>